<feature type="domain" description="Ig-like" evidence="3">
    <location>
        <begin position="56"/>
        <end position="136"/>
    </location>
</feature>
<dbReference type="PANTHER" id="PTHR45080">
    <property type="entry name" value="CONTACTIN 5"/>
    <property type="match status" value="1"/>
</dbReference>
<evidence type="ECO:0000313" key="5">
    <source>
        <dbReference type="Proteomes" id="UP000507470"/>
    </source>
</evidence>
<dbReference type="SMART" id="SM00408">
    <property type="entry name" value="IGc2"/>
    <property type="match status" value="1"/>
</dbReference>
<keyword evidence="5" id="KW-1185">Reference proteome</keyword>
<dbReference type="EMBL" id="CACVKT020000554">
    <property type="protein sequence ID" value="CAC5360258.1"/>
    <property type="molecule type" value="Genomic_DNA"/>
</dbReference>
<keyword evidence="1" id="KW-0732">Signal</keyword>
<accession>A0A6J8A384</accession>
<gene>
    <name evidence="4" type="ORF">MCOR_2800</name>
</gene>
<dbReference type="GO" id="GO:0005886">
    <property type="term" value="C:plasma membrane"/>
    <property type="evidence" value="ECO:0007669"/>
    <property type="project" value="TreeGrafter"/>
</dbReference>
<evidence type="ECO:0000313" key="4">
    <source>
        <dbReference type="EMBL" id="CAC5360258.1"/>
    </source>
</evidence>
<reference evidence="4 5" key="1">
    <citation type="submission" date="2020-06" db="EMBL/GenBank/DDBJ databases">
        <authorList>
            <person name="Li R."/>
            <person name="Bekaert M."/>
        </authorList>
    </citation>
    <scope>NUCLEOTIDE SEQUENCE [LARGE SCALE GENOMIC DNA]</scope>
    <source>
        <strain evidence="5">wild</strain>
    </source>
</reference>
<protein>
    <recommendedName>
        <fullName evidence="3">Ig-like domain-containing protein</fullName>
    </recommendedName>
</protein>
<dbReference type="GO" id="GO:0007156">
    <property type="term" value="P:homophilic cell adhesion via plasma membrane adhesion molecules"/>
    <property type="evidence" value="ECO:0007669"/>
    <property type="project" value="TreeGrafter"/>
</dbReference>
<dbReference type="SUPFAM" id="SSF48726">
    <property type="entry name" value="Immunoglobulin"/>
    <property type="match status" value="1"/>
</dbReference>
<dbReference type="InterPro" id="IPR003598">
    <property type="entry name" value="Ig_sub2"/>
</dbReference>
<evidence type="ECO:0000259" key="3">
    <source>
        <dbReference type="PROSITE" id="PS50835"/>
    </source>
</evidence>
<dbReference type="Pfam" id="PF13927">
    <property type="entry name" value="Ig_3"/>
    <property type="match status" value="1"/>
</dbReference>
<dbReference type="InterPro" id="IPR003599">
    <property type="entry name" value="Ig_sub"/>
</dbReference>
<dbReference type="GO" id="GO:0043025">
    <property type="term" value="C:neuronal cell body"/>
    <property type="evidence" value="ECO:0007669"/>
    <property type="project" value="TreeGrafter"/>
</dbReference>
<sequence>MLSSTSFIIVQGGLTDLYSGADNRAIVRCFVETDVSTVIMYADSEPMLIHFKVRSPSIALLPNKTVCHEGDSVKLECKAFGNPNPSYTWIKGNRSNETIVFKDSFVIEHANISDSGFYTCDTSNSIDGKVYTEYLSTYIDIADRPTTPFSATLSPAGSDNTKGNLS</sequence>
<evidence type="ECO:0000256" key="2">
    <source>
        <dbReference type="ARBA" id="ARBA00023157"/>
    </source>
</evidence>
<dbReference type="InterPro" id="IPR036179">
    <property type="entry name" value="Ig-like_dom_sf"/>
</dbReference>
<organism evidence="4 5">
    <name type="scientific">Mytilus coruscus</name>
    <name type="common">Sea mussel</name>
    <dbReference type="NCBI Taxonomy" id="42192"/>
    <lineage>
        <taxon>Eukaryota</taxon>
        <taxon>Metazoa</taxon>
        <taxon>Spiralia</taxon>
        <taxon>Lophotrochozoa</taxon>
        <taxon>Mollusca</taxon>
        <taxon>Bivalvia</taxon>
        <taxon>Autobranchia</taxon>
        <taxon>Pteriomorphia</taxon>
        <taxon>Mytilida</taxon>
        <taxon>Mytiloidea</taxon>
        <taxon>Mytilidae</taxon>
        <taxon>Mytilinae</taxon>
        <taxon>Mytilus</taxon>
    </lineage>
</organism>
<dbReference type="GO" id="GO:0008046">
    <property type="term" value="F:axon guidance receptor activity"/>
    <property type="evidence" value="ECO:0007669"/>
    <property type="project" value="TreeGrafter"/>
</dbReference>
<dbReference type="InterPro" id="IPR007110">
    <property type="entry name" value="Ig-like_dom"/>
</dbReference>
<keyword evidence="2" id="KW-1015">Disulfide bond</keyword>
<proteinExistence type="predicted"/>
<dbReference type="OrthoDB" id="10028801at2759"/>
<dbReference type="AlphaFoldDB" id="A0A6J8A384"/>
<dbReference type="PROSITE" id="PS50835">
    <property type="entry name" value="IG_LIKE"/>
    <property type="match status" value="1"/>
</dbReference>
<dbReference type="InterPro" id="IPR013783">
    <property type="entry name" value="Ig-like_fold"/>
</dbReference>
<dbReference type="SMART" id="SM00409">
    <property type="entry name" value="IG"/>
    <property type="match status" value="1"/>
</dbReference>
<dbReference type="Proteomes" id="UP000507470">
    <property type="component" value="Unassembled WGS sequence"/>
</dbReference>
<dbReference type="InterPro" id="IPR050958">
    <property type="entry name" value="Cell_Adh-Cytoskel_Orgn"/>
</dbReference>
<dbReference type="PANTHER" id="PTHR45080:SF8">
    <property type="entry name" value="IG-LIKE DOMAIN-CONTAINING PROTEIN"/>
    <property type="match status" value="1"/>
</dbReference>
<evidence type="ECO:0000256" key="1">
    <source>
        <dbReference type="ARBA" id="ARBA00022729"/>
    </source>
</evidence>
<dbReference type="GO" id="GO:0050808">
    <property type="term" value="P:synapse organization"/>
    <property type="evidence" value="ECO:0007669"/>
    <property type="project" value="TreeGrafter"/>
</dbReference>
<dbReference type="GO" id="GO:0030424">
    <property type="term" value="C:axon"/>
    <property type="evidence" value="ECO:0007669"/>
    <property type="project" value="TreeGrafter"/>
</dbReference>
<name>A0A6J8A384_MYTCO</name>
<dbReference type="Gene3D" id="2.60.40.10">
    <property type="entry name" value="Immunoglobulins"/>
    <property type="match status" value="1"/>
</dbReference>